<evidence type="ECO:0000256" key="4">
    <source>
        <dbReference type="ARBA" id="ARBA00022833"/>
    </source>
</evidence>
<dbReference type="GO" id="GO:0003735">
    <property type="term" value="F:structural constituent of ribosome"/>
    <property type="evidence" value="ECO:0007669"/>
    <property type="project" value="InterPro"/>
</dbReference>
<dbReference type="InterPro" id="IPR011331">
    <property type="entry name" value="Ribosomal_eL37/eL43"/>
</dbReference>
<evidence type="ECO:0000256" key="3">
    <source>
        <dbReference type="ARBA" id="ARBA00022771"/>
    </source>
</evidence>
<keyword evidence="6" id="KW-0687">Ribonucleoprotein</keyword>
<dbReference type="InterPro" id="IPR002674">
    <property type="entry name" value="Ribosomal_eL43"/>
</dbReference>
<feature type="compositionally biased region" description="Basic residues" evidence="7">
    <location>
        <begin position="37"/>
        <end position="48"/>
    </location>
</feature>
<keyword evidence="2" id="KW-0479">Metal-binding</keyword>
<dbReference type="InterPro" id="IPR011332">
    <property type="entry name" value="Ribosomal_zn-bd"/>
</dbReference>
<proteinExistence type="inferred from homology"/>
<reference evidence="8" key="2">
    <citation type="submission" date="2025-08" db="UniProtKB">
        <authorList>
            <consortium name="Ensembl"/>
        </authorList>
    </citation>
    <scope>IDENTIFICATION</scope>
</reference>
<dbReference type="Ensembl" id="ENSCMUT00000000429.2">
    <property type="protein sequence ID" value="ENSCMUP00000000395.1"/>
    <property type="gene ID" value="ENSCMUG00000000307.2"/>
</dbReference>
<name>A0A8C3GRL3_CORMO</name>
<organism evidence="8 9">
    <name type="scientific">Corvus moneduloides</name>
    <name type="common">New Caledonian crow</name>
    <dbReference type="NCBI Taxonomy" id="1196302"/>
    <lineage>
        <taxon>Eukaryota</taxon>
        <taxon>Metazoa</taxon>
        <taxon>Chordata</taxon>
        <taxon>Craniata</taxon>
        <taxon>Vertebrata</taxon>
        <taxon>Euteleostomi</taxon>
        <taxon>Archelosauria</taxon>
        <taxon>Archosauria</taxon>
        <taxon>Dinosauria</taxon>
        <taxon>Saurischia</taxon>
        <taxon>Theropoda</taxon>
        <taxon>Coelurosauria</taxon>
        <taxon>Aves</taxon>
        <taxon>Neognathae</taxon>
        <taxon>Neoaves</taxon>
        <taxon>Telluraves</taxon>
        <taxon>Australaves</taxon>
        <taxon>Passeriformes</taxon>
        <taxon>Corvoidea</taxon>
        <taxon>Corvidae</taxon>
        <taxon>Corvus</taxon>
    </lineage>
</organism>
<sequence>MHRPGLTLRSAGWLRLEGTTVLIWSNPPAQAGPSQSTRHRAATGRFRRISSEGASTTSVPTLRPPLLPFRLTRASVRPRPAASPEPPGPPPARPAPSLPAAPARPRLRTAAPSSRRRRGKMAKRTKKVGIVGKYGTRYGASLRKMVKKIEISQHAKYTCSFCGKTKMKRKAVGIWHCGSCMKTVAGGAWTYNTTSAVTVKSAIRRLKELKDQ</sequence>
<evidence type="ECO:0000313" key="8">
    <source>
        <dbReference type="Ensembl" id="ENSCMUP00000000395.1"/>
    </source>
</evidence>
<feature type="region of interest" description="Disordered" evidence="7">
    <location>
        <begin position="25"/>
        <end position="125"/>
    </location>
</feature>
<dbReference type="Gene3D" id="2.20.25.30">
    <property type="match status" value="1"/>
</dbReference>
<keyword evidence="5" id="KW-0689">Ribosomal protein</keyword>
<dbReference type="FunFam" id="2.20.25.30:FF:000002">
    <property type="entry name" value="60S ribosomal protein L37a"/>
    <property type="match status" value="1"/>
</dbReference>
<protein>
    <submittedName>
        <fullName evidence="8">Ribosomal protein L37a</fullName>
    </submittedName>
</protein>
<accession>A0A8C3GRL3</accession>
<dbReference type="PANTHER" id="PTHR48188:SF1">
    <property type="entry name" value="LARGE RIBOSOMAL SUBUNIT PROTEIN EL43-RELATED"/>
    <property type="match status" value="1"/>
</dbReference>
<comment type="similarity">
    <text evidence="1">Belongs to the eukaryotic ribosomal protein eL43 family.</text>
</comment>
<evidence type="ECO:0000256" key="7">
    <source>
        <dbReference type="SAM" id="MobiDB-lite"/>
    </source>
</evidence>
<keyword evidence="9" id="KW-1185">Reference proteome</keyword>
<dbReference type="NCBIfam" id="NF003058">
    <property type="entry name" value="PRK03976.1"/>
    <property type="match status" value="1"/>
</dbReference>
<dbReference type="Pfam" id="PF01780">
    <property type="entry name" value="Ribosomal_L37ae"/>
    <property type="match status" value="1"/>
</dbReference>
<dbReference type="AlphaFoldDB" id="A0A8C3GRL3"/>
<evidence type="ECO:0000256" key="5">
    <source>
        <dbReference type="ARBA" id="ARBA00022980"/>
    </source>
</evidence>
<keyword evidence="4" id="KW-0862">Zinc</keyword>
<evidence type="ECO:0000256" key="6">
    <source>
        <dbReference type="ARBA" id="ARBA00023274"/>
    </source>
</evidence>
<dbReference type="Proteomes" id="UP000694553">
    <property type="component" value="Unassembled WGS sequence"/>
</dbReference>
<evidence type="ECO:0000256" key="2">
    <source>
        <dbReference type="ARBA" id="ARBA00022723"/>
    </source>
</evidence>
<dbReference type="GO" id="GO:0070180">
    <property type="term" value="F:large ribosomal subunit rRNA binding"/>
    <property type="evidence" value="ECO:0007669"/>
    <property type="project" value="TreeGrafter"/>
</dbReference>
<reference evidence="8" key="3">
    <citation type="submission" date="2025-09" db="UniProtKB">
        <authorList>
            <consortium name="Ensembl"/>
        </authorList>
    </citation>
    <scope>IDENTIFICATION</scope>
</reference>
<dbReference type="GO" id="GO:0006412">
    <property type="term" value="P:translation"/>
    <property type="evidence" value="ECO:0007669"/>
    <property type="project" value="InterPro"/>
</dbReference>
<dbReference type="SUPFAM" id="SSF57829">
    <property type="entry name" value="Zn-binding ribosomal proteins"/>
    <property type="match status" value="1"/>
</dbReference>
<evidence type="ECO:0000313" key="9">
    <source>
        <dbReference type="Proteomes" id="UP000694553"/>
    </source>
</evidence>
<dbReference type="GO" id="GO:0008270">
    <property type="term" value="F:zinc ion binding"/>
    <property type="evidence" value="ECO:0007669"/>
    <property type="project" value="UniProtKB-KW"/>
</dbReference>
<feature type="compositionally biased region" description="Low complexity" evidence="7">
    <location>
        <begin position="100"/>
        <end position="113"/>
    </location>
</feature>
<dbReference type="GO" id="GO:0022625">
    <property type="term" value="C:cytosolic large ribosomal subunit"/>
    <property type="evidence" value="ECO:0007669"/>
    <property type="project" value="TreeGrafter"/>
</dbReference>
<dbReference type="PANTHER" id="PTHR48188">
    <property type="entry name" value="60S RIBOSOMAL PROTEIN L43"/>
    <property type="match status" value="1"/>
</dbReference>
<feature type="compositionally biased region" description="Pro residues" evidence="7">
    <location>
        <begin position="81"/>
        <end position="99"/>
    </location>
</feature>
<reference evidence="9" key="1">
    <citation type="submission" date="2019-10" db="EMBL/GenBank/DDBJ databases">
        <title>Corvus moneduloides (New Caledonian crow) genome, bCorMon1, primary haplotype.</title>
        <authorList>
            <person name="Rutz C."/>
            <person name="Fungtammasan C."/>
            <person name="Mountcastle J."/>
            <person name="Formenti G."/>
            <person name="Chow W."/>
            <person name="Howe K."/>
            <person name="Steele M.P."/>
            <person name="Fernandes J."/>
            <person name="Gilbert M.T.P."/>
            <person name="Fedrigo O."/>
            <person name="Jarvis E.D."/>
            <person name="Gemmell N."/>
        </authorList>
    </citation>
    <scope>NUCLEOTIDE SEQUENCE [LARGE SCALE GENOMIC DNA]</scope>
</reference>
<dbReference type="HAMAP" id="MF_00327">
    <property type="entry name" value="Ribosomal_eL43"/>
    <property type="match status" value="1"/>
</dbReference>
<gene>
    <name evidence="8" type="primary">RPL37A</name>
</gene>
<feature type="compositionally biased region" description="Low complexity" evidence="7">
    <location>
        <begin position="68"/>
        <end position="80"/>
    </location>
</feature>
<dbReference type="NCBIfam" id="TIGR00280">
    <property type="entry name" value="eL43_euk_arch"/>
    <property type="match status" value="1"/>
</dbReference>
<feature type="compositionally biased region" description="Basic residues" evidence="7">
    <location>
        <begin position="114"/>
        <end position="125"/>
    </location>
</feature>
<evidence type="ECO:0000256" key="1">
    <source>
        <dbReference type="ARBA" id="ARBA00008672"/>
    </source>
</evidence>
<keyword evidence="3" id="KW-0863">Zinc-finger</keyword>